<dbReference type="AlphaFoldDB" id="R7RNG4"/>
<dbReference type="SUPFAM" id="SSF63817">
    <property type="entry name" value="Sortase"/>
    <property type="match status" value="1"/>
</dbReference>
<dbReference type="EMBL" id="CAVN010000090">
    <property type="protein sequence ID" value="CDF57732.1"/>
    <property type="molecule type" value="Genomic_DNA"/>
</dbReference>
<evidence type="ECO:0000256" key="2">
    <source>
        <dbReference type="PIRSR" id="PIRSR605754-1"/>
    </source>
</evidence>
<keyword evidence="3" id="KW-1133">Transmembrane helix</keyword>
<feature type="transmembrane region" description="Helical" evidence="3">
    <location>
        <begin position="12"/>
        <end position="33"/>
    </location>
</feature>
<reference evidence="4" key="1">
    <citation type="submission" date="2013-03" db="EMBL/GenBank/DDBJ databases">
        <title>Draft genome sequence of the hydrogen-ethanol-producing anaerobic alkalithermophilic Caloramator celere.</title>
        <authorList>
            <person name="Ciranna A."/>
            <person name="Larjo A."/>
            <person name="Kivisto A."/>
            <person name="Santala V."/>
            <person name="Roos C."/>
            <person name="Karp M."/>
        </authorList>
    </citation>
    <scope>NUCLEOTIDE SEQUENCE [LARGE SCALE GENOMIC DNA]</scope>
    <source>
        <strain evidence="4">DSM 8682</strain>
    </source>
</reference>
<dbReference type="InterPro" id="IPR023365">
    <property type="entry name" value="Sortase_dom-sf"/>
</dbReference>
<dbReference type="InterPro" id="IPR041999">
    <property type="entry name" value="Sortase_D_1"/>
</dbReference>
<sequence>MSFMKRGVRHWTPLLLYALGLAILSYSFINMFFDRIVYLDLLFKKSKIESGVKSEKFKINGYLIDYPLWGDVIGKIEIKRLNISSVIYQGDDDEQLIKGVGHSFASLIPGEGGNCILAGHRDTVFRRLEGIRVGDEVVIYTTYGTYKYRVKNIKIVDKNDETVIVPSDKEMLTIYTCYPFNYIGAAPKRFVVTCDFVESTRDINLK</sequence>
<keyword evidence="5" id="KW-1185">Reference proteome</keyword>
<dbReference type="OrthoDB" id="1648028at2"/>
<keyword evidence="1" id="KW-0378">Hydrolase</keyword>
<dbReference type="Pfam" id="PF04203">
    <property type="entry name" value="Sortase"/>
    <property type="match status" value="1"/>
</dbReference>
<keyword evidence="3" id="KW-0472">Membrane</keyword>
<dbReference type="eggNOG" id="COG3764">
    <property type="taxonomic scope" value="Bacteria"/>
</dbReference>
<organism evidence="4 5">
    <name type="scientific">Thermobrachium celere DSM 8682</name>
    <dbReference type="NCBI Taxonomy" id="941824"/>
    <lineage>
        <taxon>Bacteria</taxon>
        <taxon>Bacillati</taxon>
        <taxon>Bacillota</taxon>
        <taxon>Clostridia</taxon>
        <taxon>Eubacteriales</taxon>
        <taxon>Clostridiaceae</taxon>
        <taxon>Thermobrachium</taxon>
    </lineage>
</organism>
<dbReference type="GO" id="GO:0016787">
    <property type="term" value="F:hydrolase activity"/>
    <property type="evidence" value="ECO:0007669"/>
    <property type="project" value="UniProtKB-KW"/>
</dbReference>
<keyword evidence="3" id="KW-0812">Transmembrane</keyword>
<dbReference type="Proteomes" id="UP000014923">
    <property type="component" value="Unassembled WGS sequence"/>
</dbReference>
<gene>
    <name evidence="4" type="ORF">TCEL_01646</name>
</gene>
<dbReference type="InterPro" id="IPR005754">
    <property type="entry name" value="Sortase"/>
</dbReference>
<feature type="active site" description="Proton donor/acceptor" evidence="2">
    <location>
        <position position="120"/>
    </location>
</feature>
<evidence type="ECO:0000256" key="3">
    <source>
        <dbReference type="SAM" id="Phobius"/>
    </source>
</evidence>
<name>R7RNG4_9CLOT</name>
<evidence type="ECO:0000313" key="4">
    <source>
        <dbReference type="EMBL" id="CDF57732.1"/>
    </source>
</evidence>
<dbReference type="HOGENOM" id="CLU_045680_8_2_9"/>
<accession>R7RNG4</accession>
<proteinExistence type="predicted"/>
<evidence type="ECO:0000313" key="5">
    <source>
        <dbReference type="Proteomes" id="UP000014923"/>
    </source>
</evidence>
<dbReference type="CDD" id="cd05828">
    <property type="entry name" value="Sortase_D_1"/>
    <property type="match status" value="1"/>
</dbReference>
<dbReference type="Gene3D" id="2.40.260.10">
    <property type="entry name" value="Sortase"/>
    <property type="match status" value="1"/>
</dbReference>
<feature type="active site" description="Acyl-thioester intermediate" evidence="2">
    <location>
        <position position="177"/>
    </location>
</feature>
<protein>
    <recommendedName>
        <fullName evidence="6">LPXTG-site transpeptidase family protein</fullName>
    </recommendedName>
</protein>
<dbReference type="NCBIfam" id="TIGR01076">
    <property type="entry name" value="sortase_fam"/>
    <property type="match status" value="1"/>
</dbReference>
<evidence type="ECO:0000256" key="1">
    <source>
        <dbReference type="ARBA" id="ARBA00022801"/>
    </source>
</evidence>
<comment type="caution">
    <text evidence="4">The sequence shown here is derived from an EMBL/GenBank/DDBJ whole genome shotgun (WGS) entry which is preliminary data.</text>
</comment>
<evidence type="ECO:0008006" key="6">
    <source>
        <dbReference type="Google" id="ProtNLM"/>
    </source>
</evidence>